<name>A0A2P5AZB6_PARAD</name>
<comment type="caution">
    <text evidence="1">The sequence shown here is derived from an EMBL/GenBank/DDBJ whole genome shotgun (WGS) entry which is preliminary data.</text>
</comment>
<keyword evidence="2" id="KW-1185">Reference proteome</keyword>
<proteinExistence type="predicted"/>
<gene>
    <name evidence="1" type="ORF">PanWU01x14_285740</name>
</gene>
<dbReference type="Pfam" id="PF14223">
    <property type="entry name" value="Retrotran_gag_2"/>
    <property type="match status" value="1"/>
</dbReference>
<dbReference type="EMBL" id="JXTB01000404">
    <property type="protein sequence ID" value="PON41907.1"/>
    <property type="molecule type" value="Genomic_DNA"/>
</dbReference>
<accession>A0A2P5AZB6</accession>
<reference evidence="2" key="1">
    <citation type="submission" date="2016-06" db="EMBL/GenBank/DDBJ databases">
        <title>Parallel loss of symbiosis genes in relatives of nitrogen-fixing non-legume Parasponia.</title>
        <authorList>
            <person name="Van Velzen R."/>
            <person name="Holmer R."/>
            <person name="Bu F."/>
            <person name="Rutten L."/>
            <person name="Van Zeijl A."/>
            <person name="Liu W."/>
            <person name="Santuari L."/>
            <person name="Cao Q."/>
            <person name="Sharma T."/>
            <person name="Shen D."/>
            <person name="Roswanjaya Y."/>
            <person name="Wardhani T."/>
            <person name="Kalhor M.S."/>
            <person name="Jansen J."/>
            <person name="Van den Hoogen J."/>
            <person name="Gungor B."/>
            <person name="Hartog M."/>
            <person name="Hontelez J."/>
            <person name="Verver J."/>
            <person name="Yang W.-C."/>
            <person name="Schijlen E."/>
            <person name="Repin R."/>
            <person name="Schilthuizen M."/>
            <person name="Schranz E."/>
            <person name="Heidstra R."/>
            <person name="Miyata K."/>
            <person name="Fedorova E."/>
            <person name="Kohlen W."/>
            <person name="Bisseling T."/>
            <person name="Smit S."/>
            <person name="Geurts R."/>
        </authorList>
    </citation>
    <scope>NUCLEOTIDE SEQUENCE [LARGE SCALE GENOMIC DNA]</scope>
    <source>
        <strain evidence="2">cv. WU1-14</strain>
    </source>
</reference>
<evidence type="ECO:0000313" key="1">
    <source>
        <dbReference type="EMBL" id="PON41907.1"/>
    </source>
</evidence>
<sequence length="188" mass="21729">MATKFDIEKFNRNNFSLWKMKIKAILRKDNCLAAIGERPAKNTDDERWDEMDSNSVANLHLTLADGVLSSIEKKKSAKEIWDILTKLYQAKSLHNKIFLKRRLYTLRMAELTTVTNHINSLNTLFSQLTTMEYKIEDNECAEILLQSLPDSYDQLIINVTSNATTLVFNDLTAAVLEEENRVRIRKTD</sequence>
<dbReference type="PANTHER" id="PTHR47481">
    <property type="match status" value="1"/>
</dbReference>
<dbReference type="OrthoDB" id="1698453at2759"/>
<dbReference type="Proteomes" id="UP000237105">
    <property type="component" value="Unassembled WGS sequence"/>
</dbReference>
<dbReference type="AlphaFoldDB" id="A0A2P5AZB6"/>
<protein>
    <submittedName>
        <fullName evidence="1">Uncharacterized protein</fullName>
    </submittedName>
</protein>
<evidence type="ECO:0000313" key="2">
    <source>
        <dbReference type="Proteomes" id="UP000237105"/>
    </source>
</evidence>
<dbReference type="PANTHER" id="PTHR47481:SF7">
    <property type="entry name" value="CCHC-TYPE DOMAIN-CONTAINING PROTEIN"/>
    <property type="match status" value="1"/>
</dbReference>
<organism evidence="1 2">
    <name type="scientific">Parasponia andersonii</name>
    <name type="common">Sponia andersonii</name>
    <dbReference type="NCBI Taxonomy" id="3476"/>
    <lineage>
        <taxon>Eukaryota</taxon>
        <taxon>Viridiplantae</taxon>
        <taxon>Streptophyta</taxon>
        <taxon>Embryophyta</taxon>
        <taxon>Tracheophyta</taxon>
        <taxon>Spermatophyta</taxon>
        <taxon>Magnoliopsida</taxon>
        <taxon>eudicotyledons</taxon>
        <taxon>Gunneridae</taxon>
        <taxon>Pentapetalae</taxon>
        <taxon>rosids</taxon>
        <taxon>fabids</taxon>
        <taxon>Rosales</taxon>
        <taxon>Cannabaceae</taxon>
        <taxon>Parasponia</taxon>
    </lineage>
</organism>